<dbReference type="RefSeq" id="WP_134256289.1">
    <property type="nucleotide sequence ID" value="NZ_SNSG01000013.1"/>
</dbReference>
<feature type="compositionally biased region" description="Acidic residues" evidence="2">
    <location>
        <begin position="307"/>
        <end position="319"/>
    </location>
</feature>
<dbReference type="SMART" id="SM00470">
    <property type="entry name" value="ParB"/>
    <property type="match status" value="1"/>
</dbReference>
<dbReference type="PANTHER" id="PTHR33375:SF1">
    <property type="entry name" value="CHROMOSOME-PARTITIONING PROTEIN PARB-RELATED"/>
    <property type="match status" value="1"/>
</dbReference>
<evidence type="ECO:0000256" key="2">
    <source>
        <dbReference type="SAM" id="MobiDB-lite"/>
    </source>
</evidence>
<sequence length="319" mass="35601">MAMTLRKLADQKAIKKNDMFRVELDQLHPDPENIREDSADLEAHIDRMVAHLESGGQLPPIIARVDDDGRIIIVDGHSRRRTYIKYRERGNPVGLLDVLQFTGNNEDRLRLMLTSPEGRKLMPMETAFGYKRYAILGFKQSEIAERVTKSRAYVEMMLVLANANTDVHQLVRDEVISASDAVKYVREHGERAGQEILAAQQVAKNQGKTRVTAAVTKGPTLPPKLMSGIVSYVDTFADRLGKSAMRKLAEIEALPEEARNGKTVEVDANVLLELVRLRKEAADARAQKVAKARERAARAGQGQLPVGDDDNELAEEEAR</sequence>
<evidence type="ECO:0000256" key="1">
    <source>
        <dbReference type="ARBA" id="ARBA00022829"/>
    </source>
</evidence>
<dbReference type="CDD" id="cd16387">
    <property type="entry name" value="ParB_N_Srx"/>
    <property type="match status" value="1"/>
</dbReference>
<dbReference type="Proteomes" id="UP000298234">
    <property type="component" value="Unassembled WGS sequence"/>
</dbReference>
<dbReference type="SUPFAM" id="SSF110849">
    <property type="entry name" value="ParB/Sulfiredoxin"/>
    <property type="match status" value="1"/>
</dbReference>
<evidence type="ECO:0000313" key="4">
    <source>
        <dbReference type="EMBL" id="TEU47557.1"/>
    </source>
</evidence>
<feature type="domain" description="ParB-like N-terminal" evidence="3">
    <location>
        <begin position="20"/>
        <end position="117"/>
    </location>
</feature>
<feature type="region of interest" description="Disordered" evidence="2">
    <location>
        <begin position="286"/>
        <end position="319"/>
    </location>
</feature>
<dbReference type="Gene3D" id="1.10.10.2830">
    <property type="match status" value="1"/>
</dbReference>
<dbReference type="InterPro" id="IPR050336">
    <property type="entry name" value="Chromosome_partition/occlusion"/>
</dbReference>
<dbReference type="GO" id="GO:0045881">
    <property type="term" value="P:positive regulation of sporulation resulting in formation of a cellular spore"/>
    <property type="evidence" value="ECO:0007669"/>
    <property type="project" value="TreeGrafter"/>
</dbReference>
<dbReference type="GO" id="GO:0007059">
    <property type="term" value="P:chromosome segregation"/>
    <property type="evidence" value="ECO:0007669"/>
    <property type="project" value="UniProtKB-KW"/>
</dbReference>
<dbReference type="Pfam" id="PF17762">
    <property type="entry name" value="HTH_ParB"/>
    <property type="match status" value="1"/>
</dbReference>
<dbReference type="Gene3D" id="3.90.1530.10">
    <property type="entry name" value="Conserved hypothetical protein from pyrococcus furiosus pfu- 392566-001, ParB domain"/>
    <property type="match status" value="1"/>
</dbReference>
<proteinExistence type="predicted"/>
<dbReference type="SUPFAM" id="SSF109709">
    <property type="entry name" value="KorB DNA-binding domain-like"/>
    <property type="match status" value="1"/>
</dbReference>
<organism evidence="4 5">
    <name type="scientific">Burkholderia cepacia</name>
    <name type="common">Pseudomonas cepacia</name>
    <dbReference type="NCBI Taxonomy" id="292"/>
    <lineage>
        <taxon>Bacteria</taxon>
        <taxon>Pseudomonadati</taxon>
        <taxon>Pseudomonadota</taxon>
        <taxon>Betaproteobacteria</taxon>
        <taxon>Burkholderiales</taxon>
        <taxon>Burkholderiaceae</taxon>
        <taxon>Burkholderia</taxon>
        <taxon>Burkholderia cepacia complex</taxon>
    </lineage>
</organism>
<name>A0AAX2RS37_BURCE</name>
<reference evidence="4 5" key="1">
    <citation type="submission" date="2019-03" db="EMBL/GenBank/DDBJ databases">
        <title>Burkholderia cepacia outbreak.</title>
        <authorList>
            <person name="Farzana R."/>
            <person name="Walsh T.R."/>
        </authorList>
    </citation>
    <scope>NUCLEOTIDE SEQUENCE [LARGE SCALE GENOMIC DNA]</scope>
    <source>
        <strain evidence="5">d13</strain>
    </source>
</reference>
<gene>
    <name evidence="4" type="ORF">E3D37_16255</name>
</gene>
<dbReference type="AlphaFoldDB" id="A0AAX2RS37"/>
<dbReference type="EMBL" id="SNSQ01000016">
    <property type="protein sequence ID" value="TEU47557.1"/>
    <property type="molecule type" value="Genomic_DNA"/>
</dbReference>
<accession>A0AAX2RS37</accession>
<dbReference type="InterPro" id="IPR003115">
    <property type="entry name" value="ParB_N"/>
</dbReference>
<protein>
    <recommendedName>
        <fullName evidence="3">ParB-like N-terminal domain-containing protein</fullName>
    </recommendedName>
</protein>
<keyword evidence="1" id="KW-0159">Chromosome partition</keyword>
<dbReference type="PANTHER" id="PTHR33375">
    <property type="entry name" value="CHROMOSOME-PARTITIONING PROTEIN PARB-RELATED"/>
    <property type="match status" value="1"/>
</dbReference>
<dbReference type="GO" id="GO:0005694">
    <property type="term" value="C:chromosome"/>
    <property type="evidence" value="ECO:0007669"/>
    <property type="project" value="TreeGrafter"/>
</dbReference>
<dbReference type="InterPro" id="IPR036086">
    <property type="entry name" value="ParB/Sulfiredoxin_sf"/>
</dbReference>
<evidence type="ECO:0000259" key="3">
    <source>
        <dbReference type="SMART" id="SM00470"/>
    </source>
</evidence>
<dbReference type="InterPro" id="IPR041468">
    <property type="entry name" value="HTH_ParB/Spo0J"/>
</dbReference>
<evidence type="ECO:0000313" key="5">
    <source>
        <dbReference type="Proteomes" id="UP000298234"/>
    </source>
</evidence>
<feature type="compositionally biased region" description="Basic and acidic residues" evidence="2">
    <location>
        <begin position="286"/>
        <end position="297"/>
    </location>
</feature>
<comment type="caution">
    <text evidence="4">The sequence shown here is derived from an EMBL/GenBank/DDBJ whole genome shotgun (WGS) entry which is preliminary data.</text>
</comment>